<feature type="transmembrane region" description="Helical" evidence="1">
    <location>
        <begin position="101"/>
        <end position="120"/>
    </location>
</feature>
<organism evidence="2 3">
    <name type="scientific">Phenylobacterium montanum</name>
    <dbReference type="NCBI Taxonomy" id="2823693"/>
    <lineage>
        <taxon>Bacteria</taxon>
        <taxon>Pseudomonadati</taxon>
        <taxon>Pseudomonadota</taxon>
        <taxon>Alphaproteobacteria</taxon>
        <taxon>Caulobacterales</taxon>
        <taxon>Caulobacteraceae</taxon>
        <taxon>Phenylobacterium</taxon>
    </lineage>
</organism>
<gene>
    <name evidence="2" type="ORF">KCG34_08025</name>
</gene>
<name>A0A975IWG1_9CAUL</name>
<keyword evidence="1" id="KW-1133">Transmembrane helix</keyword>
<feature type="transmembrane region" description="Helical" evidence="1">
    <location>
        <begin position="127"/>
        <end position="148"/>
    </location>
</feature>
<feature type="transmembrane region" description="Helical" evidence="1">
    <location>
        <begin position="49"/>
        <end position="68"/>
    </location>
</feature>
<evidence type="ECO:0000313" key="2">
    <source>
        <dbReference type="EMBL" id="QUD89805.1"/>
    </source>
</evidence>
<dbReference type="EMBL" id="CP073078">
    <property type="protein sequence ID" value="QUD89805.1"/>
    <property type="molecule type" value="Genomic_DNA"/>
</dbReference>
<dbReference type="AlphaFoldDB" id="A0A975IWG1"/>
<reference evidence="2" key="1">
    <citation type="submission" date="2021-04" db="EMBL/GenBank/DDBJ databases">
        <title>The complete genome sequence of Caulobacter sp. S6.</title>
        <authorList>
            <person name="Tang Y."/>
            <person name="Ouyang W."/>
            <person name="Liu Q."/>
            <person name="Huang B."/>
            <person name="Guo Z."/>
            <person name="Lei P."/>
        </authorList>
    </citation>
    <scope>NUCLEOTIDE SEQUENCE</scope>
    <source>
        <strain evidence="2">S6</strain>
    </source>
</reference>
<sequence>MRGGPLPPALLCAAIGLALGYAPWRTGLLACLVVTAVSAAVSILSLPQAWTDLIFAGCWISVALSAACVHLPHRIGLPGAVLLAVNGGVWAGMVAKAGGDGPTLMIALPLLLLCLPSHWLAVSGRGVAVKVAASWLIAIAGLELMVGLTPTPGYKPDHMD</sequence>
<evidence type="ECO:0000313" key="3">
    <source>
        <dbReference type="Proteomes" id="UP000676409"/>
    </source>
</evidence>
<keyword evidence="3" id="KW-1185">Reference proteome</keyword>
<evidence type="ECO:0000256" key="1">
    <source>
        <dbReference type="SAM" id="Phobius"/>
    </source>
</evidence>
<keyword evidence="1" id="KW-0812">Transmembrane</keyword>
<protein>
    <submittedName>
        <fullName evidence="2">Uncharacterized protein</fullName>
    </submittedName>
</protein>
<accession>A0A975IWG1</accession>
<dbReference type="RefSeq" id="WP_211939857.1">
    <property type="nucleotide sequence ID" value="NZ_CP073078.1"/>
</dbReference>
<keyword evidence="1" id="KW-0472">Membrane</keyword>
<dbReference type="KEGG" id="caul:KCG34_08025"/>
<proteinExistence type="predicted"/>
<dbReference type="Proteomes" id="UP000676409">
    <property type="component" value="Chromosome"/>
</dbReference>